<dbReference type="InterPro" id="IPR015590">
    <property type="entry name" value="Aldehyde_DH_dom"/>
</dbReference>
<feature type="domain" description="Aldehyde dehydrogenase" evidence="2">
    <location>
        <begin position="20"/>
        <end position="251"/>
    </location>
</feature>
<gene>
    <name evidence="3" type="ORF">NEMBOFW57_010929</name>
</gene>
<dbReference type="PANTHER" id="PTHR43111">
    <property type="entry name" value="ALDEHYDE DEHYDROGENASE B-RELATED"/>
    <property type="match status" value="1"/>
</dbReference>
<name>A0AAD4HV72_9PEZI</name>
<dbReference type="AlphaFoldDB" id="A0AAD4HV72"/>
<dbReference type="SUPFAM" id="SSF53720">
    <property type="entry name" value="ALDH-like"/>
    <property type="match status" value="1"/>
</dbReference>
<dbReference type="Gene3D" id="3.40.309.10">
    <property type="entry name" value="Aldehyde Dehydrogenase, Chain A, domain 2"/>
    <property type="match status" value="1"/>
</dbReference>
<dbReference type="InterPro" id="IPR016161">
    <property type="entry name" value="Ald_DH/histidinol_DH"/>
</dbReference>
<evidence type="ECO:0000313" key="4">
    <source>
        <dbReference type="Proteomes" id="UP001197093"/>
    </source>
</evidence>
<keyword evidence="4" id="KW-1185">Reference proteome</keyword>
<keyword evidence="1" id="KW-1133">Transmembrane helix</keyword>
<feature type="transmembrane region" description="Helical" evidence="1">
    <location>
        <begin position="406"/>
        <end position="429"/>
    </location>
</feature>
<keyword evidence="1" id="KW-0812">Transmembrane</keyword>
<organism evidence="3 4">
    <name type="scientific">Staphylotrichum longicolle</name>
    <dbReference type="NCBI Taxonomy" id="669026"/>
    <lineage>
        <taxon>Eukaryota</taxon>
        <taxon>Fungi</taxon>
        <taxon>Dikarya</taxon>
        <taxon>Ascomycota</taxon>
        <taxon>Pezizomycotina</taxon>
        <taxon>Sordariomycetes</taxon>
        <taxon>Sordariomycetidae</taxon>
        <taxon>Sordariales</taxon>
        <taxon>Chaetomiaceae</taxon>
        <taxon>Staphylotrichum</taxon>
    </lineage>
</organism>
<evidence type="ECO:0000256" key="1">
    <source>
        <dbReference type="SAM" id="Phobius"/>
    </source>
</evidence>
<reference evidence="3" key="1">
    <citation type="submission" date="2023-02" db="EMBL/GenBank/DDBJ databases">
        <authorList>
            <person name="Palmer J.M."/>
        </authorList>
    </citation>
    <scope>NUCLEOTIDE SEQUENCE</scope>
    <source>
        <strain evidence="3">FW57</strain>
    </source>
</reference>
<accession>A0AAD4HV72</accession>
<dbReference type="InterPro" id="IPR016163">
    <property type="entry name" value="Ald_DH_C"/>
</dbReference>
<protein>
    <recommendedName>
        <fullName evidence="2">Aldehyde dehydrogenase domain-containing protein</fullName>
    </recommendedName>
</protein>
<evidence type="ECO:0000313" key="3">
    <source>
        <dbReference type="EMBL" id="KAG7284551.1"/>
    </source>
</evidence>
<dbReference type="Proteomes" id="UP001197093">
    <property type="component" value="Unassembled WGS sequence"/>
</dbReference>
<evidence type="ECO:0000259" key="2">
    <source>
        <dbReference type="Pfam" id="PF00171"/>
    </source>
</evidence>
<sequence length="438" mass="47742">MPKPFSVIRSAAIDGRVLNPIFRKTQLKQLHDALSTKASEIQDAIAGDTGHTPAEVQIEYSLALKHLAQAFKAINPPQALHEEYTVSRSQDSSHHREAVGVVVIHPARHAFFSSLLSALVPALAAGNCVLVQTEQSLLRTPRLVLDVISQALDGEIFESTTSPVTDADLDHPHVRVLQNGTDSAHLAHHLVSDPEARVVAVVERDADLDAAAQELVRARFALRGRAPYAPDLVLVNEWVKREFLEAVVKHAVRQSSLLRRKVQESCLLVHAVTSIDDAIDFSRSNGRLGAAYVFTKPSMAKYICQFLDTPMSFVNHVPTSLLFIPMAPLNSAVSPESYAPYSEADFTRPKAQFVTPSRQESLLARALQNASPDQLAALAQETIAKLPAVHRAHQGITHIGFFNQGVVTGGILLLSTVLGVTGVCSYYGFGLIRSRVFM</sequence>
<dbReference type="Gene3D" id="3.40.605.10">
    <property type="entry name" value="Aldehyde Dehydrogenase, Chain A, domain 1"/>
    <property type="match status" value="1"/>
</dbReference>
<comment type="caution">
    <text evidence="3">The sequence shown here is derived from an EMBL/GenBank/DDBJ whole genome shotgun (WGS) entry which is preliminary data.</text>
</comment>
<dbReference type="GO" id="GO:0016620">
    <property type="term" value="F:oxidoreductase activity, acting on the aldehyde or oxo group of donors, NAD or NADP as acceptor"/>
    <property type="evidence" value="ECO:0007669"/>
    <property type="project" value="InterPro"/>
</dbReference>
<dbReference type="InterPro" id="IPR016162">
    <property type="entry name" value="Ald_DH_N"/>
</dbReference>
<keyword evidence="1" id="KW-0472">Membrane</keyword>
<dbReference type="PANTHER" id="PTHR43111:SF1">
    <property type="entry name" value="ALDEHYDE DEHYDROGENASE B-RELATED"/>
    <property type="match status" value="1"/>
</dbReference>
<proteinExistence type="predicted"/>
<dbReference type="Pfam" id="PF00171">
    <property type="entry name" value="Aldedh"/>
    <property type="match status" value="1"/>
</dbReference>
<dbReference type="EMBL" id="JAHCVI010000006">
    <property type="protein sequence ID" value="KAG7284551.1"/>
    <property type="molecule type" value="Genomic_DNA"/>
</dbReference>